<keyword evidence="4 10" id="KW-1133">Transmembrane helix</keyword>
<evidence type="ECO:0000256" key="6">
    <source>
        <dbReference type="ARBA" id="ARBA00023303"/>
    </source>
</evidence>
<dbReference type="GO" id="GO:0140114">
    <property type="term" value="P:cellular detoxification of fluoride"/>
    <property type="evidence" value="ECO:0007669"/>
    <property type="project" value="UniProtKB-UniRule"/>
</dbReference>
<evidence type="ECO:0000313" key="11">
    <source>
        <dbReference type="EMBL" id="MBB5490350.1"/>
    </source>
</evidence>
<feature type="transmembrane region" description="Helical" evidence="10">
    <location>
        <begin position="90"/>
        <end position="110"/>
    </location>
</feature>
<evidence type="ECO:0000256" key="3">
    <source>
        <dbReference type="ARBA" id="ARBA00022692"/>
    </source>
</evidence>
<keyword evidence="10" id="KW-0915">Sodium</keyword>
<comment type="subcellular location">
    <subcellularLocation>
        <location evidence="1 10">Cell membrane</location>
        <topology evidence="1 10">Multi-pass membrane protein</topology>
    </subcellularLocation>
</comment>
<keyword evidence="3 10" id="KW-0812">Transmembrane</keyword>
<feature type="binding site" evidence="10">
    <location>
        <position position="97"/>
    </location>
    <ligand>
        <name>Na(+)</name>
        <dbReference type="ChEBI" id="CHEBI:29101"/>
        <note>structural</note>
    </ligand>
</feature>
<comment type="function">
    <text evidence="9 10">Fluoride-specific ion channel. Important for reducing fluoride concentration in the cell, thus reducing its toxicity.</text>
</comment>
<dbReference type="GO" id="GO:0046872">
    <property type="term" value="F:metal ion binding"/>
    <property type="evidence" value="ECO:0007669"/>
    <property type="project" value="UniProtKB-KW"/>
</dbReference>
<name>A0A840W0L8_9ACTN</name>
<sequence length="162" mass="17192">MTSEHIATPERTPLAGLLKWRGGIDVLLVIGLGGAIGGSARYAFLAVLPHRGSEFPWATFLENVAGSFLMGALVVLLMEVARPHRLIRPFLGVGVLGGFTTFSTYAVDVVSLTEAGSPGTALAYLTTTLLGALLAVWAGMATTRGLAEHRRSRSTRESKEKQ</sequence>
<keyword evidence="10" id="KW-0813">Transport</keyword>
<comment type="activity regulation">
    <text evidence="10">Na(+) is not transported, but it plays an essential structural role and its presence is essential for fluoride channel function.</text>
</comment>
<keyword evidence="12" id="KW-1185">Reference proteome</keyword>
<dbReference type="PANTHER" id="PTHR28259">
    <property type="entry name" value="FLUORIDE EXPORT PROTEIN 1-RELATED"/>
    <property type="match status" value="1"/>
</dbReference>
<keyword evidence="10" id="KW-0479">Metal-binding</keyword>
<proteinExistence type="inferred from homology"/>
<dbReference type="InterPro" id="IPR003691">
    <property type="entry name" value="FluC"/>
</dbReference>
<dbReference type="AlphaFoldDB" id="A0A840W0L8"/>
<comment type="caution">
    <text evidence="11">The sequence shown here is derived from an EMBL/GenBank/DDBJ whole genome shotgun (WGS) entry which is preliminary data.</text>
</comment>
<evidence type="ECO:0000256" key="4">
    <source>
        <dbReference type="ARBA" id="ARBA00022989"/>
    </source>
</evidence>
<feature type="binding site" evidence="10">
    <location>
        <position position="100"/>
    </location>
    <ligand>
        <name>Na(+)</name>
        <dbReference type="ChEBI" id="CHEBI:29101"/>
        <note>structural</note>
    </ligand>
</feature>
<dbReference type="HAMAP" id="MF_00454">
    <property type="entry name" value="FluC"/>
    <property type="match status" value="1"/>
</dbReference>
<dbReference type="PANTHER" id="PTHR28259:SF1">
    <property type="entry name" value="FLUORIDE EXPORT PROTEIN 1-RELATED"/>
    <property type="match status" value="1"/>
</dbReference>
<evidence type="ECO:0000256" key="2">
    <source>
        <dbReference type="ARBA" id="ARBA00022475"/>
    </source>
</evidence>
<accession>A0A840W0L8</accession>
<keyword evidence="2 10" id="KW-1003">Cell membrane</keyword>
<protein>
    <recommendedName>
        <fullName evidence="10">Fluoride-specific ion channel FluC</fullName>
    </recommendedName>
</protein>
<gene>
    <name evidence="10" type="primary">fluC</name>
    <name evidence="10" type="synonym">crcB</name>
    <name evidence="11" type="ORF">HNR07_001487</name>
</gene>
<comment type="similarity">
    <text evidence="7 10">Belongs to the fluoride channel Fluc/FEX (TC 1.A.43) family.</text>
</comment>
<keyword evidence="5 10" id="KW-0472">Membrane</keyword>
<dbReference type="Pfam" id="PF02537">
    <property type="entry name" value="CRCB"/>
    <property type="match status" value="1"/>
</dbReference>
<feature type="transmembrane region" description="Helical" evidence="10">
    <location>
        <begin position="122"/>
        <end position="147"/>
    </location>
</feature>
<feature type="transmembrane region" description="Helical" evidence="10">
    <location>
        <begin position="26"/>
        <end position="45"/>
    </location>
</feature>
<evidence type="ECO:0000256" key="10">
    <source>
        <dbReference type="HAMAP-Rule" id="MF_00454"/>
    </source>
</evidence>
<dbReference type="Proteomes" id="UP000579647">
    <property type="component" value="Unassembled WGS sequence"/>
</dbReference>
<evidence type="ECO:0000256" key="9">
    <source>
        <dbReference type="ARBA" id="ARBA00049940"/>
    </source>
</evidence>
<dbReference type="RefSeq" id="WP_184363617.1">
    <property type="nucleotide sequence ID" value="NZ_BAAAKM010000088.1"/>
</dbReference>
<evidence type="ECO:0000256" key="8">
    <source>
        <dbReference type="ARBA" id="ARBA00035585"/>
    </source>
</evidence>
<reference evidence="11 12" key="1">
    <citation type="submission" date="2020-08" db="EMBL/GenBank/DDBJ databases">
        <title>Sequencing the genomes of 1000 actinobacteria strains.</title>
        <authorList>
            <person name="Klenk H.-P."/>
        </authorList>
    </citation>
    <scope>NUCLEOTIDE SEQUENCE [LARGE SCALE GENOMIC DNA]</scope>
    <source>
        <strain evidence="11 12">DSM 44598</strain>
    </source>
</reference>
<evidence type="ECO:0000256" key="5">
    <source>
        <dbReference type="ARBA" id="ARBA00023136"/>
    </source>
</evidence>
<keyword evidence="6 10" id="KW-0407">Ion channel</keyword>
<feature type="transmembrane region" description="Helical" evidence="10">
    <location>
        <begin position="57"/>
        <end position="78"/>
    </location>
</feature>
<evidence type="ECO:0000256" key="1">
    <source>
        <dbReference type="ARBA" id="ARBA00004651"/>
    </source>
</evidence>
<dbReference type="EMBL" id="JACHDO010000001">
    <property type="protein sequence ID" value="MBB5490350.1"/>
    <property type="molecule type" value="Genomic_DNA"/>
</dbReference>
<comment type="catalytic activity">
    <reaction evidence="8">
        <text>fluoride(in) = fluoride(out)</text>
        <dbReference type="Rhea" id="RHEA:76159"/>
        <dbReference type="ChEBI" id="CHEBI:17051"/>
    </reaction>
    <physiologicalReaction direction="left-to-right" evidence="8">
        <dbReference type="Rhea" id="RHEA:76160"/>
    </physiologicalReaction>
</comment>
<evidence type="ECO:0000256" key="7">
    <source>
        <dbReference type="ARBA" id="ARBA00035120"/>
    </source>
</evidence>
<organism evidence="11 12">
    <name type="scientific">Nocardiopsis metallicus</name>
    <dbReference type="NCBI Taxonomy" id="179819"/>
    <lineage>
        <taxon>Bacteria</taxon>
        <taxon>Bacillati</taxon>
        <taxon>Actinomycetota</taxon>
        <taxon>Actinomycetes</taxon>
        <taxon>Streptosporangiales</taxon>
        <taxon>Nocardiopsidaceae</taxon>
        <taxon>Nocardiopsis</taxon>
    </lineage>
</organism>
<dbReference type="GO" id="GO:0005886">
    <property type="term" value="C:plasma membrane"/>
    <property type="evidence" value="ECO:0007669"/>
    <property type="project" value="UniProtKB-SubCell"/>
</dbReference>
<evidence type="ECO:0000313" key="12">
    <source>
        <dbReference type="Proteomes" id="UP000579647"/>
    </source>
</evidence>
<dbReference type="GO" id="GO:0062054">
    <property type="term" value="F:fluoride channel activity"/>
    <property type="evidence" value="ECO:0007669"/>
    <property type="project" value="UniProtKB-UniRule"/>
</dbReference>
<keyword evidence="10" id="KW-0406">Ion transport</keyword>